<evidence type="ECO:0000256" key="1">
    <source>
        <dbReference type="ARBA" id="ARBA00008335"/>
    </source>
</evidence>
<keyword evidence="2" id="KW-0472">Membrane</keyword>
<dbReference type="GO" id="GO:0008643">
    <property type="term" value="P:carbohydrate transport"/>
    <property type="evidence" value="ECO:0007669"/>
    <property type="project" value="InterPro"/>
</dbReference>
<keyword evidence="3" id="KW-0732">Signal</keyword>
<dbReference type="EMBL" id="JADFTS010000008">
    <property type="protein sequence ID" value="KAF9592561.1"/>
    <property type="molecule type" value="Genomic_DNA"/>
</dbReference>
<dbReference type="GO" id="GO:0005886">
    <property type="term" value="C:plasma membrane"/>
    <property type="evidence" value="ECO:0007669"/>
    <property type="project" value="TreeGrafter"/>
</dbReference>
<dbReference type="PANTHER" id="PTHR11328:SF28">
    <property type="entry name" value="MAJOR FACILITATOR SUPERFAMILY DOMAIN-CONTAINING PROTEIN 12"/>
    <property type="match status" value="1"/>
</dbReference>
<feature type="transmembrane region" description="Helical" evidence="2">
    <location>
        <begin position="108"/>
        <end position="128"/>
    </location>
</feature>
<dbReference type="PANTHER" id="PTHR11328">
    <property type="entry name" value="MAJOR FACILITATOR SUPERFAMILY DOMAIN-CONTAINING PROTEIN"/>
    <property type="match status" value="1"/>
</dbReference>
<keyword evidence="2" id="KW-0812">Transmembrane</keyword>
<dbReference type="AlphaFoldDB" id="A0A835H3I0"/>
<dbReference type="Proteomes" id="UP000631114">
    <property type="component" value="Unassembled WGS sequence"/>
</dbReference>
<dbReference type="InterPro" id="IPR039672">
    <property type="entry name" value="MFS_2"/>
</dbReference>
<comment type="caution">
    <text evidence="4">The sequence shown here is derived from an EMBL/GenBank/DDBJ whole genome shotgun (WGS) entry which is preliminary data.</text>
</comment>
<feature type="signal peptide" evidence="3">
    <location>
        <begin position="1"/>
        <end position="25"/>
    </location>
</feature>
<organism evidence="4 5">
    <name type="scientific">Coptis chinensis</name>
    <dbReference type="NCBI Taxonomy" id="261450"/>
    <lineage>
        <taxon>Eukaryota</taxon>
        <taxon>Viridiplantae</taxon>
        <taxon>Streptophyta</taxon>
        <taxon>Embryophyta</taxon>
        <taxon>Tracheophyta</taxon>
        <taxon>Spermatophyta</taxon>
        <taxon>Magnoliopsida</taxon>
        <taxon>Ranunculales</taxon>
        <taxon>Ranunculaceae</taxon>
        <taxon>Coptidoideae</taxon>
        <taxon>Coptis</taxon>
    </lineage>
</organism>
<name>A0A835H3I0_9MAGN</name>
<evidence type="ECO:0000256" key="2">
    <source>
        <dbReference type="SAM" id="Phobius"/>
    </source>
</evidence>
<reference evidence="4 5" key="1">
    <citation type="submission" date="2020-10" db="EMBL/GenBank/DDBJ databases">
        <title>The Coptis chinensis genome and diversification of protoberbering-type alkaloids.</title>
        <authorList>
            <person name="Wang B."/>
            <person name="Shu S."/>
            <person name="Song C."/>
            <person name="Liu Y."/>
        </authorList>
    </citation>
    <scope>NUCLEOTIDE SEQUENCE [LARGE SCALE GENOMIC DNA]</scope>
    <source>
        <strain evidence="4">HL-2020</strain>
        <tissue evidence="4">Leaf</tissue>
    </source>
</reference>
<sequence>MAWCGDHRNRYFIFLRVWWLPSLQNLGTNSSIMRTVGSGVFSAIFNCGLGSLHKSHICIGPSFLAVYGELHHTKSNKRVVLASCRNAFTMFVFGASKSRTRIDIENEVPAIIYICSFVVSVILQEMTWTGNRLKVFFLLLEVFYGYSQCGDPHSSQSMHNIMYLLSVTIGVANALMTVNALS</sequence>
<dbReference type="OrthoDB" id="1730117at2759"/>
<dbReference type="GO" id="GO:0015293">
    <property type="term" value="F:symporter activity"/>
    <property type="evidence" value="ECO:0007669"/>
    <property type="project" value="InterPro"/>
</dbReference>
<keyword evidence="2" id="KW-1133">Transmembrane helix</keyword>
<evidence type="ECO:0000313" key="4">
    <source>
        <dbReference type="EMBL" id="KAF9592561.1"/>
    </source>
</evidence>
<protein>
    <submittedName>
        <fullName evidence="4">Uncharacterized protein</fullName>
    </submittedName>
</protein>
<proteinExistence type="inferred from homology"/>
<evidence type="ECO:0000313" key="5">
    <source>
        <dbReference type="Proteomes" id="UP000631114"/>
    </source>
</evidence>
<feature type="chain" id="PRO_5032758064" evidence="3">
    <location>
        <begin position="26"/>
        <end position="182"/>
    </location>
</feature>
<comment type="similarity">
    <text evidence="1">Belongs to the major facilitator superfamily.</text>
</comment>
<accession>A0A835H3I0</accession>
<gene>
    <name evidence="4" type="ORF">IFM89_015774</name>
</gene>
<keyword evidence="5" id="KW-1185">Reference proteome</keyword>
<feature type="transmembrane region" description="Helical" evidence="2">
    <location>
        <begin position="161"/>
        <end position="181"/>
    </location>
</feature>
<evidence type="ECO:0000256" key="3">
    <source>
        <dbReference type="SAM" id="SignalP"/>
    </source>
</evidence>